<reference evidence="2" key="1">
    <citation type="journal article" date="2019" name="Int. J. Syst. Evol. Microbiol.">
        <title>The Global Catalogue of Microorganisms (GCM) 10K type strain sequencing project: providing services to taxonomists for standard genome sequencing and annotation.</title>
        <authorList>
            <consortium name="The Broad Institute Genomics Platform"/>
            <consortium name="The Broad Institute Genome Sequencing Center for Infectious Disease"/>
            <person name="Wu L."/>
            <person name="Ma J."/>
        </authorList>
    </citation>
    <scope>NUCLEOTIDE SEQUENCE [LARGE SCALE GENOMIC DNA]</scope>
    <source>
        <strain evidence="2">CCM 8778</strain>
    </source>
</reference>
<dbReference type="EMBL" id="BMDE01000021">
    <property type="protein sequence ID" value="GGH97303.1"/>
    <property type="molecule type" value="Genomic_DNA"/>
</dbReference>
<keyword evidence="2" id="KW-1185">Reference proteome</keyword>
<proteinExistence type="predicted"/>
<gene>
    <name evidence="1" type="ORF">GCM10007363_30900</name>
</gene>
<accession>A0ABQ2ATR8</accession>
<comment type="caution">
    <text evidence="1">The sequence shown here is derived from an EMBL/GenBank/DDBJ whole genome shotgun (WGS) entry which is preliminary data.</text>
</comment>
<dbReference type="Proteomes" id="UP000655550">
    <property type="component" value="Unassembled WGS sequence"/>
</dbReference>
<organism evidence="1 2">
    <name type="scientific">Pseudomonas fluvialis</name>
    <dbReference type="NCBI Taxonomy" id="1793966"/>
    <lineage>
        <taxon>Bacteria</taxon>
        <taxon>Pseudomonadati</taxon>
        <taxon>Pseudomonadota</taxon>
        <taxon>Gammaproteobacteria</taxon>
        <taxon>Pseudomonadales</taxon>
        <taxon>Pseudomonadaceae</taxon>
        <taxon>Pseudomonas</taxon>
    </lineage>
</organism>
<evidence type="ECO:0000313" key="1">
    <source>
        <dbReference type="EMBL" id="GGH97303.1"/>
    </source>
</evidence>
<evidence type="ECO:0000313" key="2">
    <source>
        <dbReference type="Proteomes" id="UP000655550"/>
    </source>
</evidence>
<sequence length="272" mass="29461">MPGEVRVEHRGLGYSYIEPNGGTFKVANAKPQDLSGLLTDTDKALSVFGFPSMKIYPPNSFTFDMARFAYTADDVAPYQTRHNDALKADKGIGAADTAITAGLAGDMSPAAAIGLAVVLGGGSVRTEDPRIIMSNLLCFKPVGKMDAKEALRSCWDDFNANVSSAFDTWEPTSTAIWRHTHSIRIGNTGRARISMNRKLADYGKGFAPVERGGYSAHIFKFAVRINPMLDSPYKVDDLAAMLDKTKADSLVYLISAKADPREQVGLEPIGLY</sequence>
<protein>
    <submittedName>
        <fullName evidence="1">Uncharacterized protein</fullName>
    </submittedName>
</protein>
<name>A0ABQ2ATR8_9PSED</name>